<dbReference type="PANTHER" id="PTHR10773:SF19">
    <property type="match status" value="1"/>
</dbReference>
<dbReference type="AlphaFoldDB" id="A0A8J2JHF7"/>
<accession>A0A8J2JHF7</accession>
<name>A0A8J2JHF7_9HEXA</name>
<reference evidence="1" key="1">
    <citation type="submission" date="2021-06" db="EMBL/GenBank/DDBJ databases">
        <authorList>
            <person name="Hodson N. C."/>
            <person name="Mongue J. A."/>
            <person name="Jaron S. K."/>
        </authorList>
    </citation>
    <scope>NUCLEOTIDE SEQUENCE</scope>
</reference>
<keyword evidence="2" id="KW-1185">Reference proteome</keyword>
<dbReference type="Proteomes" id="UP000708208">
    <property type="component" value="Unassembled WGS sequence"/>
</dbReference>
<dbReference type="OrthoDB" id="6611988at2759"/>
<sequence length="248" mass="28567">MFFEPETFANETHQAKRKADPQSWTRTLAKKARTNGSEFMDKNGVLIVKSKRIRQIDCLCGCTDSISDEDKEFIFEKFYGKGSHELQNEYLRGCTDVAGVELLANELKRRIFIHKLYFHSRTVPVCQKFFLAVHGIGRSCLRRKDYKLAFTDLFRVSVAGGLDLNSIREMRFLANCPPIANVSDRFDLVLREITFLADNIDGGQITEHLTRAKIMYDDFLPVNLAKVIFFDVVFAYDEDGYRCYVKGL</sequence>
<organism evidence="1 2">
    <name type="scientific">Allacma fusca</name>
    <dbReference type="NCBI Taxonomy" id="39272"/>
    <lineage>
        <taxon>Eukaryota</taxon>
        <taxon>Metazoa</taxon>
        <taxon>Ecdysozoa</taxon>
        <taxon>Arthropoda</taxon>
        <taxon>Hexapoda</taxon>
        <taxon>Collembola</taxon>
        <taxon>Symphypleona</taxon>
        <taxon>Sminthuridae</taxon>
        <taxon>Allacma</taxon>
    </lineage>
</organism>
<gene>
    <name evidence="1" type="ORF">AFUS01_LOCUS7584</name>
</gene>
<evidence type="ECO:0000313" key="1">
    <source>
        <dbReference type="EMBL" id="CAG7718167.1"/>
    </source>
</evidence>
<evidence type="ECO:0000313" key="2">
    <source>
        <dbReference type="Proteomes" id="UP000708208"/>
    </source>
</evidence>
<protein>
    <submittedName>
        <fullName evidence="1">Uncharacterized protein</fullName>
    </submittedName>
</protein>
<comment type="caution">
    <text evidence="1">The sequence shown here is derived from an EMBL/GenBank/DDBJ whole genome shotgun (WGS) entry which is preliminary data.</text>
</comment>
<dbReference type="PANTHER" id="PTHR10773">
    <property type="entry name" value="DNA-DIRECTED RNA POLYMERASES I, II, AND III SUBUNIT RPABC2"/>
    <property type="match status" value="1"/>
</dbReference>
<dbReference type="EMBL" id="CAJVCH010051381">
    <property type="protein sequence ID" value="CAG7718167.1"/>
    <property type="molecule type" value="Genomic_DNA"/>
</dbReference>
<proteinExistence type="predicted"/>